<keyword evidence="1" id="KW-0472">Membrane</keyword>
<keyword evidence="1" id="KW-1133">Transmembrane helix</keyword>
<dbReference type="AlphaFoldDB" id="A0A0F9TK55"/>
<organism evidence="2">
    <name type="scientific">marine sediment metagenome</name>
    <dbReference type="NCBI Taxonomy" id="412755"/>
    <lineage>
        <taxon>unclassified sequences</taxon>
        <taxon>metagenomes</taxon>
        <taxon>ecological metagenomes</taxon>
    </lineage>
</organism>
<dbReference type="EMBL" id="LAZR01001626">
    <property type="protein sequence ID" value="KKN41763.1"/>
    <property type="molecule type" value="Genomic_DNA"/>
</dbReference>
<protein>
    <submittedName>
        <fullName evidence="2">Uncharacterized protein</fullName>
    </submittedName>
</protein>
<gene>
    <name evidence="2" type="ORF">LCGC14_0720040</name>
</gene>
<accession>A0A0F9TK55</accession>
<evidence type="ECO:0000313" key="2">
    <source>
        <dbReference type="EMBL" id="KKN41763.1"/>
    </source>
</evidence>
<comment type="caution">
    <text evidence="2">The sequence shown here is derived from an EMBL/GenBank/DDBJ whole genome shotgun (WGS) entry which is preliminary data.</text>
</comment>
<reference evidence="2" key="1">
    <citation type="journal article" date="2015" name="Nature">
        <title>Complex archaea that bridge the gap between prokaryotes and eukaryotes.</title>
        <authorList>
            <person name="Spang A."/>
            <person name="Saw J.H."/>
            <person name="Jorgensen S.L."/>
            <person name="Zaremba-Niedzwiedzka K."/>
            <person name="Martijn J."/>
            <person name="Lind A.E."/>
            <person name="van Eijk R."/>
            <person name="Schleper C."/>
            <person name="Guy L."/>
            <person name="Ettema T.J."/>
        </authorList>
    </citation>
    <scope>NUCLEOTIDE SEQUENCE</scope>
</reference>
<feature type="transmembrane region" description="Helical" evidence="1">
    <location>
        <begin position="56"/>
        <end position="82"/>
    </location>
</feature>
<evidence type="ECO:0000256" key="1">
    <source>
        <dbReference type="SAM" id="Phobius"/>
    </source>
</evidence>
<proteinExistence type="predicted"/>
<name>A0A0F9TK55_9ZZZZ</name>
<sequence>MKRKLTTIVAMLLVLLFTSFMTSCAVHENDDGSTSIRLTPAAHKTISDIGKGSVDILSILSMFIPALAPIAAAAATGVVTWGHMGRKITKYKTPLEHTVNVIEAIKQDEKLWVQVKPLLKGIKQTTGDGWLGKPSGKTEATIRELIDKNVGAV</sequence>
<dbReference type="PROSITE" id="PS51257">
    <property type="entry name" value="PROKAR_LIPOPROTEIN"/>
    <property type="match status" value="1"/>
</dbReference>
<keyword evidence="1" id="KW-0812">Transmembrane</keyword>